<evidence type="ECO:0000313" key="1">
    <source>
        <dbReference type="EMBL" id="VUX04114.1"/>
    </source>
</evidence>
<reference evidence="1 2" key="1">
    <citation type="submission" date="2019-07" db="EMBL/GenBank/DDBJ databases">
        <authorList>
            <person name="Hibberd C M."/>
            <person name="Gehrig L. J."/>
            <person name="Chang H.-W."/>
            <person name="Venkatesh S."/>
        </authorList>
    </citation>
    <scope>NUCLEOTIDE SEQUENCE [LARGE SCALE GENOMIC DNA]</scope>
    <source>
        <strain evidence="1">Faecalibacterium_prausnitzii_JG_BgPS064</strain>
    </source>
</reference>
<keyword evidence="2" id="KW-1185">Reference proteome</keyword>
<proteinExistence type="predicted"/>
<dbReference type="Proteomes" id="UP000406184">
    <property type="component" value="Unassembled WGS sequence"/>
</dbReference>
<name>A0A564TAJ2_9FIRM</name>
<evidence type="ECO:0000313" key="2">
    <source>
        <dbReference type="Proteomes" id="UP000406184"/>
    </source>
</evidence>
<dbReference type="EMBL" id="CABHMY010000090">
    <property type="protein sequence ID" value="VUX04114.1"/>
    <property type="molecule type" value="Genomic_DNA"/>
</dbReference>
<organism evidence="1 2">
    <name type="scientific">Faecalibacterium prausnitzii</name>
    <dbReference type="NCBI Taxonomy" id="853"/>
    <lineage>
        <taxon>Bacteria</taxon>
        <taxon>Bacillati</taxon>
        <taxon>Bacillota</taxon>
        <taxon>Clostridia</taxon>
        <taxon>Eubacteriales</taxon>
        <taxon>Oscillospiraceae</taxon>
        <taxon>Faecalibacterium</taxon>
    </lineage>
</organism>
<accession>A0A564TAJ2</accession>
<protein>
    <submittedName>
        <fullName evidence="1">Uncharacterized protein</fullName>
    </submittedName>
</protein>
<gene>
    <name evidence="1" type="ORF">FPPS064S07_02574</name>
</gene>
<sequence length="215" mass="23594">MITQADSRKWMARLYNSFLFMEAKIMKMAKKLLALVLTGVMAVSMLTGCALTDAAKAKAMEKALNDHAQGNAQTIKYDYKSSLNSKADKIWEENFKADDKKDVTTDTVTAVSLKGVANKGYFYYIVEQPKNDVKTYGAWVTAANDLHTEVAAKVAKESSKGSFDKIMDHNTSTAAGAKKKVEFGVSYVSKTVKNGQDTKTTKYAVIVFEAAPQKA</sequence>
<dbReference type="AlphaFoldDB" id="A0A564TAJ2"/>